<name>A0A4P6YSV5_9LACO</name>
<reference evidence="2" key="1">
    <citation type="submission" date="2019-03" db="EMBL/GenBank/DDBJ databases">
        <title>Weissella sp. 26KH-42 Genome sequencing.</title>
        <authorList>
            <person name="Heo J."/>
            <person name="Kim S.-J."/>
            <person name="Kim J.-S."/>
            <person name="Hong S.-B."/>
            <person name="Kwon S.-W."/>
        </authorList>
    </citation>
    <scope>NUCLEOTIDE SEQUENCE [LARGE SCALE GENOMIC DNA]</scope>
    <source>
        <strain evidence="2">26KH-42</strain>
    </source>
</reference>
<gene>
    <name evidence="1" type="ORF">EQG49_04375</name>
</gene>
<accession>A0A4P6YSV5</accession>
<sequence length="81" mass="8819">MNMVETKKLVLTFKNSLGKTTSLTLAKFKEPVDPAKVEAAMVVIAQSQIFITKEGHRKYATPVSARIVTANTDEIVDLIAG</sequence>
<keyword evidence="2" id="KW-1185">Reference proteome</keyword>
<proteinExistence type="predicted"/>
<dbReference type="EMBL" id="CP037940">
    <property type="protein sequence ID" value="QBO35751.1"/>
    <property type="molecule type" value="Genomic_DNA"/>
</dbReference>
<evidence type="ECO:0000313" key="2">
    <source>
        <dbReference type="Proteomes" id="UP000292886"/>
    </source>
</evidence>
<dbReference type="OrthoDB" id="2454247at2"/>
<dbReference type="Proteomes" id="UP000292886">
    <property type="component" value="Chromosome"/>
</dbReference>
<dbReference type="AlphaFoldDB" id="A0A4P6YSV5"/>
<dbReference type="InterPro" id="IPR021321">
    <property type="entry name" value="DUF2922"/>
</dbReference>
<dbReference type="KEGG" id="wei:EQG49_04375"/>
<organism evidence="1 2">
    <name type="scientific">Periweissella cryptocerci</name>
    <dbReference type="NCBI Taxonomy" id="2506420"/>
    <lineage>
        <taxon>Bacteria</taxon>
        <taxon>Bacillati</taxon>
        <taxon>Bacillota</taxon>
        <taxon>Bacilli</taxon>
        <taxon>Lactobacillales</taxon>
        <taxon>Lactobacillaceae</taxon>
        <taxon>Periweissella</taxon>
    </lineage>
</organism>
<dbReference type="Pfam" id="PF11148">
    <property type="entry name" value="DUF2922"/>
    <property type="match status" value="1"/>
</dbReference>
<evidence type="ECO:0000313" key="1">
    <source>
        <dbReference type="EMBL" id="QBO35751.1"/>
    </source>
</evidence>
<protein>
    <submittedName>
        <fullName evidence="1">DUF2922 domain-containing protein</fullName>
    </submittedName>
</protein>